<comment type="caution">
    <text evidence="1">The sequence shown here is derived from an EMBL/GenBank/DDBJ whole genome shotgun (WGS) entry which is preliminary data.</text>
</comment>
<dbReference type="EMBL" id="JBHSEO010000016">
    <property type="protein sequence ID" value="MFC4415525.1"/>
    <property type="molecule type" value="Genomic_DNA"/>
</dbReference>
<reference evidence="2" key="1">
    <citation type="journal article" date="2019" name="Int. J. Syst. Evol. Microbiol.">
        <title>The Global Catalogue of Microorganisms (GCM) 10K type strain sequencing project: providing services to taxonomists for standard genome sequencing and annotation.</title>
        <authorList>
            <consortium name="The Broad Institute Genomics Platform"/>
            <consortium name="The Broad Institute Genome Sequencing Center for Infectious Disease"/>
            <person name="Wu L."/>
            <person name="Ma J."/>
        </authorList>
    </citation>
    <scope>NUCLEOTIDE SEQUENCE [LARGE SCALE GENOMIC DNA]</scope>
    <source>
        <strain evidence="2">CCUG 49679</strain>
    </source>
</reference>
<dbReference type="RefSeq" id="WP_179861076.1">
    <property type="nucleotide sequence ID" value="NZ_JAKGAK010000004.1"/>
</dbReference>
<protein>
    <submittedName>
        <fullName evidence="1">Uncharacterized protein</fullName>
    </submittedName>
</protein>
<dbReference type="Proteomes" id="UP001596015">
    <property type="component" value="Unassembled WGS sequence"/>
</dbReference>
<gene>
    <name evidence="1" type="ORF">ACFO0E_03770</name>
</gene>
<keyword evidence="2" id="KW-1185">Reference proteome</keyword>
<name>A0ABV8XBN4_9GAMM</name>
<organism evidence="1 2">
    <name type="scientific">Chromohalobacter beijerinckii</name>
    <dbReference type="NCBI Taxonomy" id="86179"/>
    <lineage>
        <taxon>Bacteria</taxon>
        <taxon>Pseudomonadati</taxon>
        <taxon>Pseudomonadota</taxon>
        <taxon>Gammaproteobacteria</taxon>
        <taxon>Oceanospirillales</taxon>
        <taxon>Halomonadaceae</taxon>
        <taxon>Chromohalobacter</taxon>
    </lineage>
</organism>
<proteinExistence type="predicted"/>
<sequence>MDLYTVEFKLPGESELRSEEIEAESEAEARTIIDRNHKPAEIVSVKSDSA</sequence>
<evidence type="ECO:0000313" key="1">
    <source>
        <dbReference type="EMBL" id="MFC4415525.1"/>
    </source>
</evidence>
<evidence type="ECO:0000313" key="2">
    <source>
        <dbReference type="Proteomes" id="UP001596015"/>
    </source>
</evidence>
<accession>A0ABV8XBN4</accession>